<dbReference type="EMBL" id="CM044703">
    <property type="protein sequence ID" value="KAI5671197.1"/>
    <property type="molecule type" value="Genomic_DNA"/>
</dbReference>
<evidence type="ECO:0000313" key="2">
    <source>
        <dbReference type="Proteomes" id="UP001060085"/>
    </source>
</evidence>
<sequence>MVKRASSSQSTIPKLNTITVERKKIYHESVRGTYLSLQCRNPQWHTMRLNGAEQRRGNDDHVEVLARQKVPTLMVKMTLRSGLKEKISLALTLSLTLMALATKR</sequence>
<gene>
    <name evidence="1" type="ORF">M9H77_11561</name>
</gene>
<accession>A0ACC0BEX7</accession>
<reference evidence="2" key="1">
    <citation type="journal article" date="2023" name="Nat. Plants">
        <title>Single-cell RNA sequencing provides a high-resolution roadmap for understanding the multicellular compartmentation of specialized metabolism.</title>
        <authorList>
            <person name="Sun S."/>
            <person name="Shen X."/>
            <person name="Li Y."/>
            <person name="Li Y."/>
            <person name="Wang S."/>
            <person name="Li R."/>
            <person name="Zhang H."/>
            <person name="Shen G."/>
            <person name="Guo B."/>
            <person name="Wei J."/>
            <person name="Xu J."/>
            <person name="St-Pierre B."/>
            <person name="Chen S."/>
            <person name="Sun C."/>
        </authorList>
    </citation>
    <scope>NUCLEOTIDE SEQUENCE [LARGE SCALE GENOMIC DNA]</scope>
</reference>
<protein>
    <submittedName>
        <fullName evidence="1">Uncharacterized protein</fullName>
    </submittedName>
</protein>
<evidence type="ECO:0000313" key="1">
    <source>
        <dbReference type="EMBL" id="KAI5671197.1"/>
    </source>
</evidence>
<proteinExistence type="predicted"/>
<name>A0ACC0BEX7_CATRO</name>
<organism evidence="1 2">
    <name type="scientific">Catharanthus roseus</name>
    <name type="common">Madagascar periwinkle</name>
    <name type="synonym">Vinca rosea</name>
    <dbReference type="NCBI Taxonomy" id="4058"/>
    <lineage>
        <taxon>Eukaryota</taxon>
        <taxon>Viridiplantae</taxon>
        <taxon>Streptophyta</taxon>
        <taxon>Embryophyta</taxon>
        <taxon>Tracheophyta</taxon>
        <taxon>Spermatophyta</taxon>
        <taxon>Magnoliopsida</taxon>
        <taxon>eudicotyledons</taxon>
        <taxon>Gunneridae</taxon>
        <taxon>Pentapetalae</taxon>
        <taxon>asterids</taxon>
        <taxon>lamiids</taxon>
        <taxon>Gentianales</taxon>
        <taxon>Apocynaceae</taxon>
        <taxon>Rauvolfioideae</taxon>
        <taxon>Vinceae</taxon>
        <taxon>Catharanthinae</taxon>
        <taxon>Catharanthus</taxon>
    </lineage>
</organism>
<dbReference type="Proteomes" id="UP001060085">
    <property type="component" value="Linkage Group LG03"/>
</dbReference>
<keyword evidence="2" id="KW-1185">Reference proteome</keyword>
<comment type="caution">
    <text evidence="1">The sequence shown here is derived from an EMBL/GenBank/DDBJ whole genome shotgun (WGS) entry which is preliminary data.</text>
</comment>